<accession>A6IM60</accession>
<dbReference type="Proteomes" id="UP000234681">
    <property type="component" value="Chromosome 4"/>
</dbReference>
<name>A6IM60_RAT</name>
<dbReference type="AlphaFoldDB" id="A6IM60"/>
<evidence type="ECO:0000313" key="1">
    <source>
        <dbReference type="EMBL" id="EDM01735.1"/>
    </source>
</evidence>
<evidence type="ECO:0000313" key="2">
    <source>
        <dbReference type="Proteomes" id="UP000234681"/>
    </source>
</evidence>
<organism evidence="1 2">
    <name type="scientific">Rattus norvegicus</name>
    <name type="common">Rat</name>
    <dbReference type="NCBI Taxonomy" id="10116"/>
    <lineage>
        <taxon>Eukaryota</taxon>
        <taxon>Metazoa</taxon>
        <taxon>Chordata</taxon>
        <taxon>Craniata</taxon>
        <taxon>Vertebrata</taxon>
        <taxon>Euteleostomi</taxon>
        <taxon>Mammalia</taxon>
        <taxon>Eutheria</taxon>
        <taxon>Euarchontoglires</taxon>
        <taxon>Glires</taxon>
        <taxon>Rodentia</taxon>
        <taxon>Myomorpha</taxon>
        <taxon>Muroidea</taxon>
        <taxon>Muridae</taxon>
        <taxon>Murinae</taxon>
        <taxon>Rattus</taxon>
    </lineage>
</organism>
<dbReference type="EMBL" id="CH473964">
    <property type="protein sequence ID" value="EDM01735.1"/>
    <property type="molecule type" value="Genomic_DNA"/>
</dbReference>
<protein>
    <submittedName>
        <fullName evidence="1">RCG29981, isoform CRA_f</fullName>
    </submittedName>
</protein>
<proteinExistence type="predicted"/>
<sequence length="40" mass="4281">MERGAPEFHGGFTHSFHLGTLLGGGAGIAFTHDISIHLYK</sequence>
<gene>
    <name evidence="1" type="ORF">rCG_29981</name>
</gene>
<reference evidence="1 2" key="1">
    <citation type="submission" date="2005-09" db="EMBL/GenBank/DDBJ databases">
        <authorList>
            <person name="Mural R.J."/>
            <person name="Li P.W."/>
            <person name="Adams M.D."/>
            <person name="Amanatides P.G."/>
            <person name="Baden-Tillson H."/>
            <person name="Barnstead M."/>
            <person name="Chin S.H."/>
            <person name="Dew I."/>
            <person name="Evans C.A."/>
            <person name="Ferriera S."/>
            <person name="Flanigan M."/>
            <person name="Fosler C."/>
            <person name="Glodek A."/>
            <person name="Gu Z."/>
            <person name="Holt R.A."/>
            <person name="Jennings D."/>
            <person name="Kraft C.L."/>
            <person name="Lu F."/>
            <person name="Nguyen T."/>
            <person name="Nusskern D.R."/>
            <person name="Pfannkoch C.M."/>
            <person name="Sitter C."/>
            <person name="Sutton G.G."/>
            <person name="Venter J.C."/>
            <person name="Wang Z."/>
            <person name="Woodage T."/>
            <person name="Zheng X.H."/>
            <person name="Zhong F."/>
        </authorList>
    </citation>
    <scope>NUCLEOTIDE SEQUENCE [LARGE SCALE GENOMIC DNA]</scope>
    <source>
        <strain>BN</strain>
        <strain evidence="2">Sprague-Dawley</strain>
    </source>
</reference>